<evidence type="ECO:0000313" key="3">
    <source>
        <dbReference type="EMBL" id="MDO5972358.1"/>
    </source>
</evidence>
<gene>
    <name evidence="3" type="ORF">Q4Q35_21365</name>
</gene>
<evidence type="ECO:0000256" key="1">
    <source>
        <dbReference type="SAM" id="SignalP"/>
    </source>
</evidence>
<dbReference type="Gene3D" id="2.30.42.10">
    <property type="match status" value="1"/>
</dbReference>
<keyword evidence="1" id="KW-0732">Signal</keyword>
<dbReference type="SUPFAM" id="SSF51126">
    <property type="entry name" value="Pectin lyase-like"/>
    <property type="match status" value="1"/>
</dbReference>
<proteinExistence type="predicted"/>
<dbReference type="InterPro" id="IPR006626">
    <property type="entry name" value="PbH1"/>
</dbReference>
<dbReference type="EMBL" id="JAUOEK010000184">
    <property type="protein sequence ID" value="MDO5972358.1"/>
    <property type="molecule type" value="Genomic_DNA"/>
</dbReference>
<dbReference type="RefSeq" id="WP_303280099.1">
    <property type="nucleotide sequence ID" value="NZ_JAUOEK010000184.1"/>
</dbReference>
<evidence type="ECO:0000313" key="4">
    <source>
        <dbReference type="Proteomes" id="UP001176883"/>
    </source>
</evidence>
<dbReference type="PANTHER" id="PTHR36453">
    <property type="entry name" value="SECRETED PROTEIN-RELATED"/>
    <property type="match status" value="1"/>
</dbReference>
<sequence length="788" mass="89460">MKLLNKLILLLLMSSSAFLSCNNKEYLLYVDSTTDKPNKNIYKKIEDAILKVAEIRKKDEHSKIIINLLEGEHRLESPIVISADMSNIEIVGEHSNNVVIKGSKQLNLNWKKYDDHIWVSKVSENISFDQLFINNKKQILARYPNYDETAGHWQGHAADAISVERVKSWSQPNGAILHVMHAGEWGGFHYTISGMHDNGEPILSGGHQNNRPSAGIHEKYRMVENVFEELDSPGEWYFDKNSKNLYYWPENNLDIQTATVEGVHLKHLVEITGTKKSPAKDIIIKGIKFEHTQRTIMEAYEPLLRSDWMIYRGGALFIEGTENVTIADCEFTNLGGNVIFVSNYNRKTVIKGNHIHNCGASAISFVGSPSAVRSPSFQYNEFVSLEKMDTIKGPANNMYPKACIADNNLIHRIGRLEKQTAGIEISMAMDITVSNNSIYDVPRAGINISEGTWGGHIIEYNDVFNTVLESGDHGSFNSWGRDRFWHPNREVMDSMTTKSPKISLWDAIHTTIIRNNRFRCDHGWDIDLDDGSTNYKIYNNVCLNGGIKLREGFYRTVENNIMINNGFHPHVWFKNSEDIFRRNIVLTDHKDIRLQSWGKEVDYNLFPNQEALLKAQKNSTDMHSVFGNPKFVNSGKGNYTVMEDSPALKIDFKNFRMDGFGVKKPALKEIAKTPEFPVIWSLTDNKTSKSININWLGAKLKNIETLAERSASGLNKTAGVLILNIESKSVLSNSDLQIGDVIIGGELTEINEIKDLMKVYQEHNWKGILKLKVFRNQKATDMTVKTKK</sequence>
<dbReference type="PANTHER" id="PTHR36453:SF1">
    <property type="entry name" value="RIGHT HANDED BETA HELIX DOMAIN-CONTAINING PROTEIN"/>
    <property type="match status" value="1"/>
</dbReference>
<dbReference type="InterPro" id="IPR039448">
    <property type="entry name" value="Beta_helix"/>
</dbReference>
<dbReference type="Pfam" id="PF13229">
    <property type="entry name" value="Beta_helix"/>
    <property type="match status" value="1"/>
</dbReference>
<dbReference type="Proteomes" id="UP001176883">
    <property type="component" value="Unassembled WGS sequence"/>
</dbReference>
<keyword evidence="4" id="KW-1185">Reference proteome</keyword>
<dbReference type="InterPro" id="IPR012334">
    <property type="entry name" value="Pectin_lyas_fold"/>
</dbReference>
<accession>A0ABT8WGS6</accession>
<name>A0ABT8WGS6_9FLAO</name>
<reference evidence="3" key="1">
    <citation type="submission" date="2023-07" db="EMBL/GenBank/DDBJ databases">
        <title>Two novel species in the genus Flavivirga.</title>
        <authorList>
            <person name="Kwon K."/>
        </authorList>
    </citation>
    <scope>NUCLEOTIDE SEQUENCE</scope>
    <source>
        <strain evidence="3">KCTC 52353</strain>
    </source>
</reference>
<dbReference type="InterPro" id="IPR011050">
    <property type="entry name" value="Pectin_lyase_fold/virulence"/>
</dbReference>
<protein>
    <submittedName>
        <fullName evidence="3">PDZ domain-containing protein</fullName>
    </submittedName>
</protein>
<dbReference type="Gene3D" id="2.160.20.10">
    <property type="entry name" value="Single-stranded right-handed beta-helix, Pectin lyase-like"/>
    <property type="match status" value="2"/>
</dbReference>
<dbReference type="PROSITE" id="PS51257">
    <property type="entry name" value="PROKAR_LIPOPROTEIN"/>
    <property type="match status" value="1"/>
</dbReference>
<organism evidence="3 4">
    <name type="scientific">Flavivirga aquimarina</name>
    <dbReference type="NCBI Taxonomy" id="2027862"/>
    <lineage>
        <taxon>Bacteria</taxon>
        <taxon>Pseudomonadati</taxon>
        <taxon>Bacteroidota</taxon>
        <taxon>Flavobacteriia</taxon>
        <taxon>Flavobacteriales</taxon>
        <taxon>Flavobacteriaceae</taxon>
        <taxon>Flavivirga</taxon>
    </lineage>
</organism>
<feature type="chain" id="PRO_5047492920" evidence="1">
    <location>
        <begin position="20"/>
        <end position="788"/>
    </location>
</feature>
<feature type="signal peptide" evidence="1">
    <location>
        <begin position="1"/>
        <end position="19"/>
    </location>
</feature>
<dbReference type="SUPFAM" id="SSF50156">
    <property type="entry name" value="PDZ domain-like"/>
    <property type="match status" value="1"/>
</dbReference>
<dbReference type="SMART" id="SM00710">
    <property type="entry name" value="PbH1"/>
    <property type="match status" value="3"/>
</dbReference>
<evidence type="ECO:0000259" key="2">
    <source>
        <dbReference type="Pfam" id="PF13229"/>
    </source>
</evidence>
<feature type="domain" description="Right handed beta helix" evidence="2">
    <location>
        <begin position="315"/>
        <end position="466"/>
    </location>
</feature>
<comment type="caution">
    <text evidence="3">The sequence shown here is derived from an EMBL/GenBank/DDBJ whole genome shotgun (WGS) entry which is preliminary data.</text>
</comment>
<dbReference type="InterPro" id="IPR036034">
    <property type="entry name" value="PDZ_sf"/>
</dbReference>